<gene>
    <name evidence="7" type="ORF">AXF14_01635</name>
</gene>
<dbReference type="AlphaFoldDB" id="A0A109W240"/>
<feature type="repeat" description="Cell wall-binding" evidence="3">
    <location>
        <begin position="559"/>
        <end position="578"/>
    </location>
</feature>
<feature type="compositionally biased region" description="Pro residues" evidence="4">
    <location>
        <begin position="252"/>
        <end position="265"/>
    </location>
</feature>
<dbReference type="PANTHER" id="PTHR11022">
    <property type="entry name" value="PEPTIDOGLYCAN RECOGNITION PROTEIN"/>
    <property type="match status" value="1"/>
</dbReference>
<dbReference type="InterPro" id="IPR002502">
    <property type="entry name" value="Amidase_domain"/>
</dbReference>
<keyword evidence="8" id="KW-1185">Reference proteome</keyword>
<keyword evidence="2" id="KW-0677">Repeat</keyword>
<evidence type="ECO:0000313" key="7">
    <source>
        <dbReference type="EMBL" id="AMD86541.1"/>
    </source>
</evidence>
<feature type="repeat" description="Cell wall-binding" evidence="3">
    <location>
        <begin position="699"/>
        <end position="718"/>
    </location>
</feature>
<feature type="chain" id="PRO_5007141240" evidence="5">
    <location>
        <begin position="29"/>
        <end position="975"/>
    </location>
</feature>
<feature type="repeat" description="Cell wall-binding" evidence="3">
    <location>
        <begin position="579"/>
        <end position="598"/>
    </location>
</feature>
<protein>
    <submittedName>
        <fullName evidence="7">N-acetylmuramoyl-L-alanine amidase</fullName>
    </submittedName>
</protein>
<feature type="repeat" description="Cell wall-binding" evidence="3">
    <location>
        <begin position="739"/>
        <end position="758"/>
    </location>
</feature>
<feature type="region of interest" description="Disordered" evidence="4">
    <location>
        <begin position="60"/>
        <end position="88"/>
    </location>
</feature>
<dbReference type="SMART" id="SM00701">
    <property type="entry name" value="PGRP"/>
    <property type="match status" value="1"/>
</dbReference>
<feature type="repeat" description="Cell wall-binding" evidence="3">
    <location>
        <begin position="639"/>
        <end position="658"/>
    </location>
</feature>
<dbReference type="InterPro" id="IPR002901">
    <property type="entry name" value="MGlyc_endo_b_GlcNAc-like_dom"/>
</dbReference>
<reference evidence="8" key="1">
    <citation type="submission" date="2016-02" db="EMBL/GenBank/DDBJ databases">
        <authorList>
            <person name="Holder M.E."/>
            <person name="Ajami N.J."/>
            <person name="Petrosino J.F."/>
        </authorList>
    </citation>
    <scope>NUCLEOTIDE SEQUENCE [LARGE SCALE GENOMIC DNA]</scope>
    <source>
        <strain evidence="8">CCUG 36733</strain>
    </source>
</reference>
<dbReference type="InterPro" id="IPR015510">
    <property type="entry name" value="PGRP"/>
</dbReference>
<evidence type="ECO:0000256" key="1">
    <source>
        <dbReference type="ARBA" id="ARBA00007553"/>
    </source>
</evidence>
<dbReference type="Pfam" id="PF19127">
    <property type="entry name" value="Choline_bind_3"/>
    <property type="match status" value="3"/>
</dbReference>
<dbReference type="KEGG" id="ard:AXF14_01635"/>
<dbReference type="InterPro" id="IPR018337">
    <property type="entry name" value="Cell_wall/Cho-bd_repeat"/>
</dbReference>
<comment type="similarity">
    <text evidence="1">Belongs to the N-acetylmuramoyl-L-alanine amidase 2 family.</text>
</comment>
<dbReference type="EMBL" id="CP014228">
    <property type="protein sequence ID" value="AMD86541.1"/>
    <property type="molecule type" value="Genomic_DNA"/>
</dbReference>
<accession>A0A109W240</accession>
<keyword evidence="5" id="KW-0732">Signal</keyword>
<feature type="repeat" description="Cell wall-binding" evidence="3">
    <location>
        <begin position="679"/>
        <end position="698"/>
    </location>
</feature>
<organism evidence="7 8">
    <name type="scientific">Actinomyces radicidentis</name>
    <dbReference type="NCBI Taxonomy" id="111015"/>
    <lineage>
        <taxon>Bacteria</taxon>
        <taxon>Bacillati</taxon>
        <taxon>Actinomycetota</taxon>
        <taxon>Actinomycetes</taxon>
        <taxon>Actinomycetales</taxon>
        <taxon>Actinomycetaceae</taxon>
        <taxon>Actinomyces</taxon>
    </lineage>
</organism>
<dbReference type="Proteomes" id="UP000065220">
    <property type="component" value="Chromosome"/>
</dbReference>
<evidence type="ECO:0000256" key="5">
    <source>
        <dbReference type="SAM" id="SignalP"/>
    </source>
</evidence>
<dbReference type="Pfam" id="PF01832">
    <property type="entry name" value="Glucosaminidase"/>
    <property type="match status" value="1"/>
</dbReference>
<evidence type="ECO:0000256" key="3">
    <source>
        <dbReference type="PROSITE-ProRule" id="PRU00591"/>
    </source>
</evidence>
<dbReference type="CDD" id="cd06583">
    <property type="entry name" value="PGRP"/>
    <property type="match status" value="1"/>
</dbReference>
<dbReference type="Gene3D" id="3.40.80.10">
    <property type="entry name" value="Peptidoglycan recognition protein-like"/>
    <property type="match status" value="1"/>
</dbReference>
<feature type="repeat" description="Cell wall-binding" evidence="3">
    <location>
        <begin position="519"/>
        <end position="538"/>
    </location>
</feature>
<dbReference type="GO" id="GO:0009253">
    <property type="term" value="P:peptidoglycan catabolic process"/>
    <property type="evidence" value="ECO:0007669"/>
    <property type="project" value="InterPro"/>
</dbReference>
<dbReference type="GO" id="GO:0008270">
    <property type="term" value="F:zinc ion binding"/>
    <property type="evidence" value="ECO:0007669"/>
    <property type="project" value="InterPro"/>
</dbReference>
<dbReference type="InterPro" id="IPR036505">
    <property type="entry name" value="Amidase/PGRP_sf"/>
</dbReference>
<name>A0A109W240_ACTRD</name>
<evidence type="ECO:0000259" key="6">
    <source>
        <dbReference type="SMART" id="SM00701"/>
    </source>
</evidence>
<dbReference type="PANTHER" id="PTHR11022:SF41">
    <property type="entry name" value="PEPTIDOGLYCAN-RECOGNITION PROTEIN LC-RELATED"/>
    <property type="match status" value="1"/>
</dbReference>
<dbReference type="RefSeq" id="WP_067939621.1">
    <property type="nucleotide sequence ID" value="NZ_CP014228.1"/>
</dbReference>
<dbReference type="Pfam" id="PF01473">
    <property type="entry name" value="Choline_bind_1"/>
    <property type="match status" value="4"/>
</dbReference>
<dbReference type="Gene3D" id="2.10.270.20">
    <property type="match status" value="2"/>
</dbReference>
<evidence type="ECO:0000313" key="8">
    <source>
        <dbReference type="Proteomes" id="UP000065220"/>
    </source>
</evidence>
<dbReference type="Gene3D" id="2.10.270.10">
    <property type="entry name" value="Cholin Binding"/>
    <property type="match status" value="3"/>
</dbReference>
<proteinExistence type="inferred from homology"/>
<dbReference type="Pfam" id="PF01510">
    <property type="entry name" value="Amidase_2"/>
    <property type="match status" value="1"/>
</dbReference>
<dbReference type="STRING" id="111015.AXF14_01635"/>
<dbReference type="SUPFAM" id="SSF69360">
    <property type="entry name" value="Cell wall binding repeat"/>
    <property type="match status" value="2"/>
</dbReference>
<evidence type="ECO:0000256" key="2">
    <source>
        <dbReference type="ARBA" id="ARBA00022737"/>
    </source>
</evidence>
<feature type="repeat" description="Cell wall-binding" evidence="3">
    <location>
        <begin position="539"/>
        <end position="558"/>
    </location>
</feature>
<dbReference type="PROSITE" id="PS51170">
    <property type="entry name" value="CW"/>
    <property type="match status" value="10"/>
</dbReference>
<feature type="signal peptide" evidence="5">
    <location>
        <begin position="1"/>
        <end position="28"/>
    </location>
</feature>
<feature type="repeat" description="Cell wall-binding" evidence="3">
    <location>
        <begin position="619"/>
        <end position="638"/>
    </location>
</feature>
<dbReference type="InterPro" id="IPR006619">
    <property type="entry name" value="PGRP_domain_met/bac"/>
</dbReference>
<feature type="region of interest" description="Disordered" evidence="4">
    <location>
        <begin position="194"/>
        <end position="276"/>
    </location>
</feature>
<feature type="compositionally biased region" description="Acidic residues" evidence="4">
    <location>
        <begin position="210"/>
        <end position="221"/>
    </location>
</feature>
<feature type="repeat" description="Cell wall-binding" evidence="3">
    <location>
        <begin position="599"/>
        <end position="618"/>
    </location>
</feature>
<sequence>MSASRLLGLVAAVPLLVVGLAPASTATAADPAEAKAPTQLLQLTTAAGDGTAVAEAGLDEAARTSQPSAAPSDAPAATSGGSGVAPGRTTLLAASTAPVDPEKDATLLTKPIAVDDFLIAGFSWKGSAELPTGTQIYLRVREDGVWSSWYLNQASDAGRDDGTGLQGTDEFVTGGADAVQASIISPSGELPADLNLAMVPGQPTGQEQVDASELETVDAEPTEVVTDDAGASPSALGPLAEQTDDPTASPSQPEPSAPPSQPAPSAPGSTGGGSAVSPAAATLLAATTTANSLPVPVTTRSEWGANESYMTWTREYYEADHVVVHHTAGTNNYTAAQSASIVNGIYYYHAVTLGWGDIGYNFLVSKYGQVFEGRSGSLASAPGKMVAGGHALGVNNGTMGVSMMGDFTATSPSSAQVDAVGKMAGWFLGRQGVTNAYGSSSFVVGYPSSMIKYPKGSTQSFTYIFAHRDVNYTTCPGDVGYSRLSQIRAIAQQVMGASATTWKLSGSTWYLYSANGTRLTGWQLVKGTWYYLGGSGAMRTGWQQVNGTWYYLGGSGGMRTGWQQVDGTWYYLGRSGAMATGWQQVDGTWYYLGRSGAMATGWQQVDGAWYYLGRSGAMATGWQQVDGAWYYLGRSGAMATGWQQVNGTWYYLGRSGAMATGWLKAGSTWFYMGGSGGMRTGWQQVDGAWYYLDDSGVMRTGWQQVDGAWYYLGRSGAMATGWLKAGSTWFYMDRSGAMRTGWQQVDGTWYYLDDSGAMVTGRRVIDGRASSFGSNGAWLGYATSAAGATSTRLAPIMGAPSGTRTQVVNAMVASYQRSGATFPSRRLAAGGTGTLRSFATVVYDEAVAEGVRPEVLFAQMMKETGWLRFGGDVRISQYNFGGLGATGGGVSGASFADVRTGVRAQVQHLRAYADPSASTSTLHRPLVDPRFAYVTKGSARYVEHLGIHENPAGAGWASAVGYGASVRSLMTQIFG</sequence>
<dbReference type="GO" id="GO:0004040">
    <property type="term" value="F:amidase activity"/>
    <property type="evidence" value="ECO:0007669"/>
    <property type="project" value="InterPro"/>
</dbReference>
<feature type="compositionally biased region" description="Low complexity" evidence="4">
    <location>
        <begin position="65"/>
        <end position="79"/>
    </location>
</feature>
<evidence type="ECO:0000256" key="4">
    <source>
        <dbReference type="SAM" id="MobiDB-lite"/>
    </source>
</evidence>
<dbReference type="SUPFAM" id="SSF55846">
    <property type="entry name" value="N-acetylmuramoyl-L-alanine amidase-like"/>
    <property type="match status" value="1"/>
</dbReference>
<feature type="domain" description="Peptidoglycan recognition protein family" evidence="6">
    <location>
        <begin position="295"/>
        <end position="443"/>
    </location>
</feature>
<dbReference type="GO" id="GO:0008745">
    <property type="term" value="F:N-acetylmuramoyl-L-alanine amidase activity"/>
    <property type="evidence" value="ECO:0007669"/>
    <property type="project" value="InterPro"/>
</dbReference>